<evidence type="ECO:0000313" key="3">
    <source>
        <dbReference type="EMBL" id="TCE38856.1"/>
    </source>
</evidence>
<sequence length="369" mass="41550">MSSKQRDWRFELLRIFSMLLIVATHYFASDNWAVHTDPARAGSWAASAHDSLIMTGQIGVTLFVLISAYFLSTSTHSPIPRMIKLWVQVVVYTAGIYIIYIAIIVARGHKPTFLTIRNTLAAVFPVTMGTYWFISAFFVMMALAPFINVLAEHLTKRNFLLLTGITIWVTFIWRILNPLTLQYFTDIGYFVSLYLIGSVIRRYSELIPTIRFWIVFPVILICFALCTVGTHIVRSGAHIITELGYPSNLFTAGSGASPIFAVIIGTVIFIWVAQTKPLEHSSILGRIVLAISPATLGVYLIHENFIVKQYLWSFVFRVPEPPSILSKMVIAPMEIITLYIVLLAASWGIHSLIINPLLSILKPKLTKIR</sequence>
<dbReference type="Proteomes" id="UP000291814">
    <property type="component" value="Unassembled WGS sequence"/>
</dbReference>
<dbReference type="Pfam" id="PF01757">
    <property type="entry name" value="Acyl_transf_3"/>
    <property type="match status" value="1"/>
</dbReference>
<feature type="transmembrane region" description="Helical" evidence="1">
    <location>
        <begin position="83"/>
        <end position="106"/>
    </location>
</feature>
<dbReference type="EMBL" id="SHRR01000034">
    <property type="protein sequence ID" value="TCE83477.1"/>
    <property type="molecule type" value="Genomic_DNA"/>
</dbReference>
<name>A0A4R0TAK7_BIFLL</name>
<evidence type="ECO:0000313" key="4">
    <source>
        <dbReference type="EMBL" id="TCE83477.1"/>
    </source>
</evidence>
<feature type="domain" description="Acyltransferase 3" evidence="2">
    <location>
        <begin position="10"/>
        <end position="349"/>
    </location>
</feature>
<dbReference type="RefSeq" id="WP_014485269.1">
    <property type="nucleotide sequence ID" value="NZ_SCWG01000005.1"/>
</dbReference>
<feature type="transmembrane region" description="Helical" evidence="1">
    <location>
        <begin position="52"/>
        <end position="71"/>
    </location>
</feature>
<dbReference type="GO" id="GO:0016747">
    <property type="term" value="F:acyltransferase activity, transferring groups other than amino-acyl groups"/>
    <property type="evidence" value="ECO:0007669"/>
    <property type="project" value="InterPro"/>
</dbReference>
<evidence type="ECO:0000313" key="6">
    <source>
        <dbReference type="Proteomes" id="UP000292260"/>
    </source>
</evidence>
<dbReference type="Proteomes" id="UP000292260">
    <property type="component" value="Unassembled WGS sequence"/>
</dbReference>
<dbReference type="AlphaFoldDB" id="A0A4R0TAK7"/>
<reference evidence="5 6" key="1">
    <citation type="journal article" date="2018" name="Sci. Rep.">
        <title>Genomic diversity and distribution of Bifidobacterium longum subsp. longum across the human lifespan.</title>
        <authorList>
            <person name="Odamaki T."/>
            <person name="Bottacini F."/>
            <person name="Kato K."/>
            <person name="Mitsuyama E."/>
            <person name="Yoshida K."/>
            <person name="Horigome A."/>
            <person name="Xiao J.Z."/>
            <person name="van Sinderen D."/>
        </authorList>
    </citation>
    <scope>NUCLEOTIDE SEQUENCE [LARGE SCALE GENOMIC DNA]</scope>
    <source>
        <strain evidence="3 6">MCC10043</strain>
        <strain evidence="4 5">MCC10070</strain>
    </source>
</reference>
<dbReference type="EMBL" id="SHQU01000043">
    <property type="protein sequence ID" value="TCE38856.1"/>
    <property type="molecule type" value="Genomic_DNA"/>
</dbReference>
<feature type="transmembrane region" description="Helical" evidence="1">
    <location>
        <begin position="283"/>
        <end position="302"/>
    </location>
</feature>
<feature type="transmembrane region" description="Helical" evidence="1">
    <location>
        <begin position="182"/>
        <end position="200"/>
    </location>
</feature>
<feature type="transmembrane region" description="Helical" evidence="1">
    <location>
        <begin position="12"/>
        <end position="28"/>
    </location>
</feature>
<keyword evidence="1" id="KW-1133">Transmembrane helix</keyword>
<keyword evidence="1" id="KW-0472">Membrane</keyword>
<feature type="transmembrane region" description="Helical" evidence="1">
    <location>
        <begin position="336"/>
        <end position="361"/>
    </location>
</feature>
<evidence type="ECO:0000256" key="1">
    <source>
        <dbReference type="SAM" id="Phobius"/>
    </source>
</evidence>
<accession>A0A4R0TAK7</accession>
<evidence type="ECO:0000259" key="2">
    <source>
        <dbReference type="Pfam" id="PF01757"/>
    </source>
</evidence>
<feature type="transmembrane region" description="Helical" evidence="1">
    <location>
        <begin position="252"/>
        <end position="271"/>
    </location>
</feature>
<gene>
    <name evidence="3" type="ORF">MCC10043_2010</name>
    <name evidence="4" type="ORF">MCC10070_1942</name>
</gene>
<organism evidence="4 5">
    <name type="scientific">Bifidobacterium longum subsp. longum</name>
    <dbReference type="NCBI Taxonomy" id="1679"/>
    <lineage>
        <taxon>Bacteria</taxon>
        <taxon>Bacillati</taxon>
        <taxon>Actinomycetota</taxon>
        <taxon>Actinomycetes</taxon>
        <taxon>Bifidobacteriales</taxon>
        <taxon>Bifidobacteriaceae</taxon>
        <taxon>Bifidobacterium</taxon>
    </lineage>
</organism>
<proteinExistence type="predicted"/>
<comment type="caution">
    <text evidence="4">The sequence shown here is derived from an EMBL/GenBank/DDBJ whole genome shotgun (WGS) entry which is preliminary data.</text>
</comment>
<dbReference type="InterPro" id="IPR002656">
    <property type="entry name" value="Acyl_transf_3_dom"/>
</dbReference>
<protein>
    <recommendedName>
        <fullName evidence="2">Acyltransferase 3 domain-containing protein</fullName>
    </recommendedName>
</protein>
<evidence type="ECO:0000313" key="5">
    <source>
        <dbReference type="Proteomes" id="UP000291814"/>
    </source>
</evidence>
<feature type="transmembrane region" description="Helical" evidence="1">
    <location>
        <begin position="126"/>
        <end position="147"/>
    </location>
</feature>
<feature type="transmembrane region" description="Helical" evidence="1">
    <location>
        <begin position="159"/>
        <end position="176"/>
    </location>
</feature>
<feature type="transmembrane region" description="Helical" evidence="1">
    <location>
        <begin position="212"/>
        <end position="232"/>
    </location>
</feature>
<reference evidence="4" key="2">
    <citation type="submission" date="2019-02" db="EMBL/GenBank/DDBJ databases">
        <authorList>
            <person name="Odamaki T."/>
        </authorList>
    </citation>
    <scope>NUCLEOTIDE SEQUENCE</scope>
    <source>
        <strain evidence="3">MCC10043</strain>
        <strain evidence="4">MCC10070</strain>
    </source>
</reference>
<keyword evidence="1" id="KW-0812">Transmembrane</keyword>